<keyword evidence="1" id="KW-0732">Signal</keyword>
<dbReference type="SUPFAM" id="SSF103088">
    <property type="entry name" value="OmpA-like"/>
    <property type="match status" value="1"/>
</dbReference>
<feature type="signal peptide" evidence="1">
    <location>
        <begin position="1"/>
        <end position="22"/>
    </location>
</feature>
<dbReference type="InterPro" id="IPR036737">
    <property type="entry name" value="OmpA-like_sf"/>
</dbReference>
<dbReference type="AlphaFoldDB" id="A0AA91TM16"/>
<dbReference type="Gene3D" id="3.30.1330.60">
    <property type="entry name" value="OmpA-like domain"/>
    <property type="match status" value="1"/>
</dbReference>
<name>A0AA91TM16_9BACT</name>
<comment type="caution">
    <text evidence="2">The sequence shown here is derived from an EMBL/GenBank/DDBJ whole genome shotgun (WGS) entry which is preliminary data.</text>
</comment>
<proteinExistence type="predicted"/>
<evidence type="ECO:0000313" key="3">
    <source>
        <dbReference type="Proteomes" id="UP000215155"/>
    </source>
</evidence>
<gene>
    <name evidence="2" type="ORF">CFT61_00150</name>
</gene>
<dbReference type="EMBL" id="NMPZ01000001">
    <property type="protein sequence ID" value="OXL45213.1"/>
    <property type="molecule type" value="Genomic_DNA"/>
</dbReference>
<dbReference type="InterPro" id="IPR021958">
    <property type="entry name" value="DUF3575"/>
</dbReference>
<evidence type="ECO:0000313" key="2">
    <source>
        <dbReference type="EMBL" id="OXL45213.1"/>
    </source>
</evidence>
<evidence type="ECO:0008006" key="4">
    <source>
        <dbReference type="Google" id="ProtNLM"/>
    </source>
</evidence>
<organism evidence="2 3">
    <name type="scientific">Segatella copri</name>
    <dbReference type="NCBI Taxonomy" id="165179"/>
    <lineage>
        <taxon>Bacteria</taxon>
        <taxon>Pseudomonadati</taxon>
        <taxon>Bacteroidota</taxon>
        <taxon>Bacteroidia</taxon>
        <taxon>Bacteroidales</taxon>
        <taxon>Prevotellaceae</taxon>
        <taxon>Segatella</taxon>
    </lineage>
</organism>
<protein>
    <recommendedName>
        <fullName evidence="4">DUF3575 domain-containing protein</fullName>
    </recommendedName>
</protein>
<evidence type="ECO:0000256" key="1">
    <source>
        <dbReference type="SAM" id="SignalP"/>
    </source>
</evidence>
<sequence>MCGLTRNNILIMAFMFYGASLAAQNHQNMQDSVRIYFKQGKIDLVPTLRENQSALNRIADTMRITYADSAYQLRKILVVGGASPEGSVKFNRWLSEKRAKVLFDYLSRYGELPDSLRTTHYLGRDWNGLIRLVENDPQLPYRKETLSMLRQIASEQKSGAQAEESHLQKIQKLRGGTPYLYMYRKYFPLLRSSKLHLWYEKVHRSEIPKPENLNSEIQKSDTTAAAFIPPADTIIVAPDTQSIASQRIRKPFYMDIRTNMLYDALLIPNIGVEMYLGKRWSVAANWMYGWWKTDRRHWYWRAYGGDIAIRKWWGKAAGEKPLTGHHIGIYGQIFTYDFETGGRGYMGGKPGGTLWDKMNYIVGAEYGYSLPIARRLNIDFTIGAGYWGGIYHEYKPEADYYLWQSTKERRWIGPTKAEISLVWLIGNGNTNRKFSGRKNREKGGGNEQD</sequence>
<reference evidence="2 3" key="1">
    <citation type="submission" date="2017-07" db="EMBL/GenBank/DDBJ databases">
        <title>Draft genome sequence of Prevotella copri isolated from the gut of healthy adult Indian.</title>
        <authorList>
            <person name="Das B."/>
            <person name="Bag S."/>
            <person name="Ghosh T.S."/>
        </authorList>
    </citation>
    <scope>NUCLEOTIDE SEQUENCE [LARGE SCALE GENOMIC DNA]</scope>
    <source>
        <strain evidence="2 3">Indica</strain>
    </source>
</reference>
<dbReference type="Pfam" id="PF12099">
    <property type="entry name" value="DUF3575"/>
    <property type="match status" value="1"/>
</dbReference>
<dbReference type="Proteomes" id="UP000215155">
    <property type="component" value="Unassembled WGS sequence"/>
</dbReference>
<feature type="chain" id="PRO_5041689889" description="DUF3575 domain-containing protein" evidence="1">
    <location>
        <begin position="23"/>
        <end position="449"/>
    </location>
</feature>
<accession>A0AA91TM16</accession>